<gene>
    <name evidence="1" type="ORF">THASP1DRAFT_18569</name>
</gene>
<accession>A0A4P9XKP6</accession>
<sequence>STTTTTLVNMCMPAVCDKCGKTTWKGCGRHVDQVMKDVPEDQQCKCPRDK</sequence>
<dbReference type="AlphaFoldDB" id="A0A4P9XKP6"/>
<evidence type="ECO:0000313" key="1">
    <source>
        <dbReference type="EMBL" id="RKP06384.1"/>
    </source>
</evidence>
<reference evidence="2" key="1">
    <citation type="journal article" date="2018" name="Nat. Microbiol.">
        <title>Leveraging single-cell genomics to expand the fungal tree of life.</title>
        <authorList>
            <person name="Ahrendt S.R."/>
            <person name="Quandt C.A."/>
            <person name="Ciobanu D."/>
            <person name="Clum A."/>
            <person name="Salamov A."/>
            <person name="Andreopoulos B."/>
            <person name="Cheng J.F."/>
            <person name="Woyke T."/>
            <person name="Pelin A."/>
            <person name="Henrissat B."/>
            <person name="Reynolds N.K."/>
            <person name="Benny G.L."/>
            <person name="Smith M.E."/>
            <person name="James T.Y."/>
            <person name="Grigoriev I.V."/>
        </authorList>
    </citation>
    <scope>NUCLEOTIDE SEQUENCE [LARGE SCALE GENOMIC DNA]</scope>
    <source>
        <strain evidence="2">RSA 1356</strain>
    </source>
</reference>
<dbReference type="PANTHER" id="PTHR34724">
    <property type="entry name" value="OS12G0596101 PROTEIN"/>
    <property type="match status" value="1"/>
</dbReference>
<keyword evidence="2" id="KW-1185">Reference proteome</keyword>
<protein>
    <submittedName>
        <fullName evidence="1">Uncharacterized protein</fullName>
    </submittedName>
</protein>
<proteinExistence type="predicted"/>
<dbReference type="Proteomes" id="UP000271241">
    <property type="component" value="Unassembled WGS sequence"/>
</dbReference>
<name>A0A4P9XKP6_9FUNG</name>
<organism evidence="1 2">
    <name type="scientific">Thamnocephalis sphaerospora</name>
    <dbReference type="NCBI Taxonomy" id="78915"/>
    <lineage>
        <taxon>Eukaryota</taxon>
        <taxon>Fungi</taxon>
        <taxon>Fungi incertae sedis</taxon>
        <taxon>Zoopagomycota</taxon>
        <taxon>Zoopagomycotina</taxon>
        <taxon>Zoopagomycetes</taxon>
        <taxon>Zoopagales</taxon>
        <taxon>Sigmoideomycetaceae</taxon>
        <taxon>Thamnocephalis</taxon>
    </lineage>
</organism>
<dbReference type="EMBL" id="KZ992894">
    <property type="protein sequence ID" value="RKP06384.1"/>
    <property type="molecule type" value="Genomic_DNA"/>
</dbReference>
<dbReference type="PANTHER" id="PTHR34724:SF2">
    <property type="entry name" value="OS12G0596101 PROTEIN"/>
    <property type="match status" value="1"/>
</dbReference>
<evidence type="ECO:0000313" key="2">
    <source>
        <dbReference type="Proteomes" id="UP000271241"/>
    </source>
</evidence>
<feature type="non-terminal residue" evidence="1">
    <location>
        <position position="1"/>
    </location>
</feature>
<dbReference type="OrthoDB" id="88410at2759"/>